<evidence type="ECO:0000313" key="3">
    <source>
        <dbReference type="Proteomes" id="UP001352852"/>
    </source>
</evidence>
<organism evidence="2 3">
    <name type="scientific">Characodon lateralis</name>
    <dbReference type="NCBI Taxonomy" id="208331"/>
    <lineage>
        <taxon>Eukaryota</taxon>
        <taxon>Metazoa</taxon>
        <taxon>Chordata</taxon>
        <taxon>Craniata</taxon>
        <taxon>Vertebrata</taxon>
        <taxon>Euteleostomi</taxon>
        <taxon>Actinopterygii</taxon>
        <taxon>Neopterygii</taxon>
        <taxon>Teleostei</taxon>
        <taxon>Neoteleostei</taxon>
        <taxon>Acanthomorphata</taxon>
        <taxon>Ovalentaria</taxon>
        <taxon>Atherinomorphae</taxon>
        <taxon>Cyprinodontiformes</taxon>
        <taxon>Goodeidae</taxon>
        <taxon>Characodon</taxon>
    </lineage>
</organism>
<evidence type="ECO:0000256" key="1">
    <source>
        <dbReference type="SAM" id="MobiDB-lite"/>
    </source>
</evidence>
<protein>
    <submittedName>
        <fullName evidence="2">Uncharacterized protein</fullName>
    </submittedName>
</protein>
<accession>A0ABU7DWT1</accession>
<feature type="non-terminal residue" evidence="2">
    <location>
        <position position="100"/>
    </location>
</feature>
<sequence>MEDNPDLPGADTGTWDRHLIHHLSKIREENKKDEELKALQTQLLKMQLAEAKQKAGEKKKEGKTPKIMYESAVSQPPQAPPFPGHQDTFAQGPMASGPYQ</sequence>
<evidence type="ECO:0000313" key="2">
    <source>
        <dbReference type="EMBL" id="MED6279065.1"/>
    </source>
</evidence>
<feature type="region of interest" description="Disordered" evidence="1">
    <location>
        <begin position="72"/>
        <end position="100"/>
    </location>
</feature>
<gene>
    <name evidence="2" type="ORF">CHARACLAT_030680</name>
</gene>
<keyword evidence="3" id="KW-1185">Reference proteome</keyword>
<dbReference type="Proteomes" id="UP001352852">
    <property type="component" value="Unassembled WGS sequence"/>
</dbReference>
<proteinExistence type="predicted"/>
<name>A0ABU7DWT1_9TELE</name>
<reference evidence="2 3" key="1">
    <citation type="submission" date="2021-06" db="EMBL/GenBank/DDBJ databases">
        <authorList>
            <person name="Palmer J.M."/>
        </authorList>
    </citation>
    <scope>NUCLEOTIDE SEQUENCE [LARGE SCALE GENOMIC DNA]</scope>
    <source>
        <strain evidence="2 3">CL_MEX2019</strain>
        <tissue evidence="2">Muscle</tissue>
    </source>
</reference>
<dbReference type="EMBL" id="JAHUTJ010037473">
    <property type="protein sequence ID" value="MED6279065.1"/>
    <property type="molecule type" value="Genomic_DNA"/>
</dbReference>
<comment type="caution">
    <text evidence="2">The sequence shown here is derived from an EMBL/GenBank/DDBJ whole genome shotgun (WGS) entry which is preliminary data.</text>
</comment>